<evidence type="ECO:0000313" key="6">
    <source>
        <dbReference type="EMBL" id="WXK79083.1"/>
    </source>
</evidence>
<dbReference type="SMART" id="SM00382">
    <property type="entry name" value="AAA"/>
    <property type="match status" value="1"/>
</dbReference>
<dbReference type="InterPro" id="IPR027417">
    <property type="entry name" value="P-loop_NTPase"/>
</dbReference>
<dbReference type="PANTHER" id="PTHR43869">
    <property type="entry name" value="GLYCINE BETAINE/PROLINE BETAINE TRANSPORT SYSTEM ATP-BINDING PROTEIN PROV"/>
    <property type="match status" value="1"/>
</dbReference>
<dbReference type="EMBL" id="CP147982">
    <property type="protein sequence ID" value="WXK79083.1"/>
    <property type="molecule type" value="Genomic_DNA"/>
</dbReference>
<keyword evidence="4 6" id="KW-0067">ATP-binding</keyword>
<keyword evidence="3" id="KW-0547">Nucleotide-binding</keyword>
<dbReference type="PANTHER" id="PTHR43869:SF1">
    <property type="entry name" value="GLYCINE BETAINE_PROLINE BETAINE TRANSPORT SYSTEM ATP-BINDING PROTEIN PROV"/>
    <property type="match status" value="1"/>
</dbReference>
<evidence type="ECO:0000313" key="7">
    <source>
        <dbReference type="Proteomes" id="UP001626628"/>
    </source>
</evidence>
<evidence type="ECO:0000256" key="4">
    <source>
        <dbReference type="ARBA" id="ARBA00022840"/>
    </source>
</evidence>
<dbReference type="PROSITE" id="PS50893">
    <property type="entry name" value="ABC_TRANSPORTER_2"/>
    <property type="match status" value="1"/>
</dbReference>
<gene>
    <name evidence="6" type="ORF">WAB15_25565</name>
</gene>
<sequence>MATTSAGASEIPNARKAAETESDAREIVFSVRNLWKVFGPKADKIPGDSSVAGLNAQELREQTGCTAAVRDVSFDVHKGEVFVVMGLSGSGKSTLVRCLTRLIEPTSGNLEMDGEDVRAMDRGALRELRRRRAAMVFQHFGLLPHRSVVDNVAYGLEIQGVGKAERRVKAGEMVDKVGLAGLEKRRPGQLSGGQQQRVGLARALAVDPEVLLFDEPFSALDPLIRRDMQEEVVRLHREEGRTMVFITHDLAEALRVGDRIALMRDGEIVQLGTPEEIVGSPADDYVRDFVRDVPREQVLTVRRAMRPVEDGESDQGPALSPDTLISDAIEAVARSGGAARVVDDGRCLGIVDHACLLNVVARIDHPQHGEVAA</sequence>
<keyword evidence="2" id="KW-0813">Transport</keyword>
<dbReference type="Pfam" id="PF00005">
    <property type="entry name" value="ABC_tran"/>
    <property type="match status" value="1"/>
</dbReference>
<feature type="domain" description="ABC transporter" evidence="5">
    <location>
        <begin position="54"/>
        <end position="290"/>
    </location>
</feature>
<name>A0ABZ2QVD6_9ACTN</name>
<dbReference type="Proteomes" id="UP001626628">
    <property type="component" value="Chromosome"/>
</dbReference>
<reference evidence="6 7" key="1">
    <citation type="submission" date="2024-03" db="EMBL/GenBank/DDBJ databases">
        <title>The complete genome of Streptomyces sirii sp.nov.</title>
        <authorList>
            <person name="Zakalyukina Y.V."/>
            <person name="Belik A.R."/>
            <person name="Biryukov M.V."/>
            <person name="Baturina O.A."/>
            <person name="Kabilov M.R."/>
        </authorList>
    </citation>
    <scope>NUCLEOTIDE SEQUENCE [LARGE SCALE GENOMIC DNA]</scope>
    <source>
        <strain evidence="6 7">BP-8</strain>
    </source>
</reference>
<dbReference type="GO" id="GO:0005524">
    <property type="term" value="F:ATP binding"/>
    <property type="evidence" value="ECO:0007669"/>
    <property type="project" value="UniProtKB-KW"/>
</dbReference>
<dbReference type="InterPro" id="IPR003593">
    <property type="entry name" value="AAA+_ATPase"/>
</dbReference>
<keyword evidence="7" id="KW-1185">Reference proteome</keyword>
<dbReference type="InterPro" id="IPR017871">
    <property type="entry name" value="ABC_transporter-like_CS"/>
</dbReference>
<evidence type="ECO:0000256" key="1">
    <source>
        <dbReference type="ARBA" id="ARBA00005417"/>
    </source>
</evidence>
<dbReference type="RefSeq" id="WP_407287688.1">
    <property type="nucleotide sequence ID" value="NZ_CP147982.1"/>
</dbReference>
<comment type="similarity">
    <text evidence="1">Belongs to the ABC transporter superfamily.</text>
</comment>
<dbReference type="PROSITE" id="PS00211">
    <property type="entry name" value="ABC_TRANSPORTER_1"/>
    <property type="match status" value="1"/>
</dbReference>
<dbReference type="CDD" id="cd03294">
    <property type="entry name" value="ABC_Pro_Gly_Betaine"/>
    <property type="match status" value="1"/>
</dbReference>
<protein>
    <submittedName>
        <fullName evidence="6">Glycine betaine/L-proline ABC transporter ATP-binding protein</fullName>
    </submittedName>
</protein>
<dbReference type="InterPro" id="IPR005892">
    <property type="entry name" value="Gly-betaine_transp_ATP-bd"/>
</dbReference>
<evidence type="ECO:0000256" key="3">
    <source>
        <dbReference type="ARBA" id="ARBA00022741"/>
    </source>
</evidence>
<dbReference type="InterPro" id="IPR051921">
    <property type="entry name" value="ABC_osmolyte_uptake_ATP-bind"/>
</dbReference>
<dbReference type="NCBIfam" id="TIGR01186">
    <property type="entry name" value="proV"/>
    <property type="match status" value="1"/>
</dbReference>
<dbReference type="Gene3D" id="3.40.50.300">
    <property type="entry name" value="P-loop containing nucleotide triphosphate hydrolases"/>
    <property type="match status" value="1"/>
</dbReference>
<proteinExistence type="inferred from homology"/>
<evidence type="ECO:0000259" key="5">
    <source>
        <dbReference type="PROSITE" id="PS50893"/>
    </source>
</evidence>
<evidence type="ECO:0000256" key="2">
    <source>
        <dbReference type="ARBA" id="ARBA00022448"/>
    </source>
</evidence>
<dbReference type="SUPFAM" id="SSF52540">
    <property type="entry name" value="P-loop containing nucleoside triphosphate hydrolases"/>
    <property type="match status" value="1"/>
</dbReference>
<organism evidence="6 7">
    <name type="scientific">Streptomyces sirii</name>
    <dbReference type="NCBI Taxonomy" id="3127701"/>
    <lineage>
        <taxon>Bacteria</taxon>
        <taxon>Bacillati</taxon>
        <taxon>Actinomycetota</taxon>
        <taxon>Actinomycetes</taxon>
        <taxon>Kitasatosporales</taxon>
        <taxon>Streptomycetaceae</taxon>
        <taxon>Streptomyces</taxon>
    </lineage>
</organism>
<accession>A0ABZ2QVD6</accession>
<dbReference type="InterPro" id="IPR003439">
    <property type="entry name" value="ABC_transporter-like_ATP-bd"/>
</dbReference>